<dbReference type="InterPro" id="IPR006615">
    <property type="entry name" value="Pept_C19_DUSP"/>
</dbReference>
<proteinExistence type="predicted"/>
<dbReference type="SUPFAM" id="SSF143791">
    <property type="entry name" value="DUSP-like"/>
    <property type="match status" value="1"/>
</dbReference>
<dbReference type="SMART" id="SM00695">
    <property type="entry name" value="DUSP"/>
    <property type="match status" value="1"/>
</dbReference>
<evidence type="ECO:0000313" key="3">
    <source>
        <dbReference type="Proteomes" id="UP001162131"/>
    </source>
</evidence>
<sequence length="310" mass="35682">MDPNSQKQVISSIQPISTADLFQREKTVFLAPKQWWVSWCNYVGFFQDPKGLDPGPINNEILLENSDLKSDLNSSAVIFLKKEAWTSLYSWYLGGPEIEIFIIEGRPDLHPIKIYICPLYDYISVESALFSPFYLSLSLTIQDLKSHLQKKHSITGKFHLKVYESNGSIRSLEGYEDFSIREVNIKKGTKICIEKNDEVCLMEAEDEELKKVMEISMQDFHHSSEKDHTNSTGKKGVSAHWVEGNVNEFEMDFIDVARDSPSGPEIELIRERIREALQGKKVKLEIHSIAKIKKQLNRILEEYQSFIKSC</sequence>
<protein>
    <recommendedName>
        <fullName evidence="1">DUSP domain-containing protein</fullName>
    </recommendedName>
</protein>
<evidence type="ECO:0000313" key="2">
    <source>
        <dbReference type="EMBL" id="CAG9311218.1"/>
    </source>
</evidence>
<reference evidence="2" key="1">
    <citation type="submission" date="2021-09" db="EMBL/GenBank/DDBJ databases">
        <authorList>
            <consortium name="AG Swart"/>
            <person name="Singh M."/>
            <person name="Singh A."/>
            <person name="Seah K."/>
            <person name="Emmerich C."/>
        </authorList>
    </citation>
    <scope>NUCLEOTIDE SEQUENCE</scope>
    <source>
        <strain evidence="2">ATCC30299</strain>
    </source>
</reference>
<dbReference type="Proteomes" id="UP001162131">
    <property type="component" value="Unassembled WGS sequence"/>
</dbReference>
<dbReference type="PROSITE" id="PS51283">
    <property type="entry name" value="DUSP"/>
    <property type="match status" value="1"/>
</dbReference>
<dbReference type="AlphaFoldDB" id="A0AAU9IG96"/>
<gene>
    <name evidence="2" type="ORF">BSTOLATCC_MIC3510</name>
</gene>
<dbReference type="EMBL" id="CAJZBQ010000004">
    <property type="protein sequence ID" value="CAG9311218.1"/>
    <property type="molecule type" value="Genomic_DNA"/>
</dbReference>
<comment type="caution">
    <text evidence="2">The sequence shown here is derived from an EMBL/GenBank/DDBJ whole genome shotgun (WGS) entry which is preliminary data.</text>
</comment>
<evidence type="ECO:0000259" key="1">
    <source>
        <dbReference type="PROSITE" id="PS51283"/>
    </source>
</evidence>
<keyword evidence="3" id="KW-1185">Reference proteome</keyword>
<dbReference type="Pfam" id="PF06337">
    <property type="entry name" value="DUSP"/>
    <property type="match status" value="1"/>
</dbReference>
<name>A0AAU9IG96_9CILI</name>
<dbReference type="InterPro" id="IPR035927">
    <property type="entry name" value="DUSP-like_sf"/>
</dbReference>
<organism evidence="2 3">
    <name type="scientific">Blepharisma stoltei</name>
    <dbReference type="NCBI Taxonomy" id="1481888"/>
    <lineage>
        <taxon>Eukaryota</taxon>
        <taxon>Sar</taxon>
        <taxon>Alveolata</taxon>
        <taxon>Ciliophora</taxon>
        <taxon>Postciliodesmatophora</taxon>
        <taxon>Heterotrichea</taxon>
        <taxon>Heterotrichida</taxon>
        <taxon>Blepharismidae</taxon>
        <taxon>Blepharisma</taxon>
    </lineage>
</organism>
<dbReference type="Gene3D" id="3.30.2230.10">
    <property type="entry name" value="DUSP-like"/>
    <property type="match status" value="1"/>
</dbReference>
<accession>A0AAU9IG96</accession>
<feature type="domain" description="DUSP" evidence="1">
    <location>
        <begin position="1"/>
        <end position="103"/>
    </location>
</feature>
<dbReference type="GO" id="GO:0004843">
    <property type="term" value="F:cysteine-type deubiquitinase activity"/>
    <property type="evidence" value="ECO:0007669"/>
    <property type="project" value="InterPro"/>
</dbReference>